<evidence type="ECO:0000313" key="1">
    <source>
        <dbReference type="EMBL" id="EKC56835.1"/>
    </source>
</evidence>
<dbReference type="EMBL" id="AJWZ01007463">
    <property type="protein sequence ID" value="EKC56835.1"/>
    <property type="molecule type" value="Genomic_DNA"/>
</dbReference>
<protein>
    <submittedName>
        <fullName evidence="1">Site-specific DNA methylase</fullName>
    </submittedName>
</protein>
<reference evidence="1" key="1">
    <citation type="journal article" date="2013" name="Environ. Microbiol.">
        <title>Microbiota from the distal guts of lean and obese adolescents exhibit partial functional redundancy besides clear differences in community structure.</title>
        <authorList>
            <person name="Ferrer M."/>
            <person name="Ruiz A."/>
            <person name="Lanza F."/>
            <person name="Haange S.B."/>
            <person name="Oberbach A."/>
            <person name="Till H."/>
            <person name="Bargiela R."/>
            <person name="Campoy C."/>
            <person name="Segura M.T."/>
            <person name="Richter M."/>
            <person name="von Bergen M."/>
            <person name="Seifert J."/>
            <person name="Suarez A."/>
        </authorList>
    </citation>
    <scope>NUCLEOTIDE SEQUENCE</scope>
</reference>
<dbReference type="GO" id="GO:0008168">
    <property type="term" value="F:methyltransferase activity"/>
    <property type="evidence" value="ECO:0007669"/>
    <property type="project" value="UniProtKB-KW"/>
</dbReference>
<sequence length="49" mass="5307">MTGSGVFPLAASRCGIRPLWASEIEAAPISITRRHFPDMAHLGDITKLD</sequence>
<organism evidence="1">
    <name type="scientific">human gut metagenome</name>
    <dbReference type="NCBI Taxonomy" id="408170"/>
    <lineage>
        <taxon>unclassified sequences</taxon>
        <taxon>metagenomes</taxon>
        <taxon>organismal metagenomes</taxon>
    </lineage>
</organism>
<keyword evidence="1" id="KW-0808">Transferase</keyword>
<feature type="non-terminal residue" evidence="1">
    <location>
        <position position="49"/>
    </location>
</feature>
<dbReference type="InterPro" id="IPR029063">
    <property type="entry name" value="SAM-dependent_MTases_sf"/>
</dbReference>
<keyword evidence="1" id="KW-0489">Methyltransferase</keyword>
<dbReference type="AlphaFoldDB" id="K1SSI2"/>
<proteinExistence type="predicted"/>
<accession>K1SSI2</accession>
<dbReference type="GO" id="GO:0032259">
    <property type="term" value="P:methylation"/>
    <property type="evidence" value="ECO:0007669"/>
    <property type="project" value="UniProtKB-KW"/>
</dbReference>
<name>K1SSI2_9ZZZZ</name>
<dbReference type="Gene3D" id="3.40.50.150">
    <property type="entry name" value="Vaccinia Virus protein VP39"/>
    <property type="match status" value="1"/>
</dbReference>
<dbReference type="SUPFAM" id="SSF53335">
    <property type="entry name" value="S-adenosyl-L-methionine-dependent methyltransferases"/>
    <property type="match status" value="1"/>
</dbReference>
<comment type="caution">
    <text evidence="1">The sequence shown here is derived from an EMBL/GenBank/DDBJ whole genome shotgun (WGS) entry which is preliminary data.</text>
</comment>
<gene>
    <name evidence="1" type="ORF">OBE_10859</name>
</gene>